<keyword evidence="1" id="KW-0998">Cell outer membrane</keyword>
<dbReference type="EMBL" id="JAEHFJ010000005">
    <property type="protein sequence ID" value="MBJ2174896.1"/>
    <property type="molecule type" value="Genomic_DNA"/>
</dbReference>
<dbReference type="PROSITE" id="PS52016">
    <property type="entry name" value="TONB_DEPENDENT_REC_3"/>
    <property type="match status" value="1"/>
</dbReference>
<dbReference type="InterPro" id="IPR037066">
    <property type="entry name" value="Plug_dom_sf"/>
</dbReference>
<dbReference type="InterPro" id="IPR008969">
    <property type="entry name" value="CarboxyPept-like_regulatory"/>
</dbReference>
<keyword evidence="1" id="KW-0812">Transmembrane</keyword>
<comment type="subcellular location">
    <subcellularLocation>
        <location evidence="1">Cell outer membrane</location>
        <topology evidence="1">Multi-pass membrane protein</topology>
    </subcellularLocation>
</comment>
<accession>A0ABS0WSF6</accession>
<organism evidence="4 5">
    <name type="scientific">Aureibaculum flavum</name>
    <dbReference type="NCBI Taxonomy" id="2795986"/>
    <lineage>
        <taxon>Bacteria</taxon>
        <taxon>Pseudomonadati</taxon>
        <taxon>Bacteroidota</taxon>
        <taxon>Flavobacteriia</taxon>
        <taxon>Flavobacteriales</taxon>
        <taxon>Flavobacteriaceae</taxon>
        <taxon>Aureibaculum</taxon>
    </lineage>
</organism>
<comment type="caution">
    <text evidence="4">The sequence shown here is derived from an EMBL/GenBank/DDBJ whole genome shotgun (WGS) entry which is preliminary data.</text>
</comment>
<dbReference type="SUPFAM" id="SSF56935">
    <property type="entry name" value="Porins"/>
    <property type="match status" value="1"/>
</dbReference>
<evidence type="ECO:0000313" key="4">
    <source>
        <dbReference type="EMBL" id="MBJ2174896.1"/>
    </source>
</evidence>
<comment type="similarity">
    <text evidence="1">Belongs to the TonB-dependent receptor family.</text>
</comment>
<evidence type="ECO:0000259" key="3">
    <source>
        <dbReference type="Pfam" id="PF07715"/>
    </source>
</evidence>
<name>A0ABS0WSF6_9FLAO</name>
<keyword evidence="1" id="KW-0472">Membrane</keyword>
<dbReference type="Pfam" id="PF07715">
    <property type="entry name" value="Plug"/>
    <property type="match status" value="1"/>
</dbReference>
<reference evidence="4 5" key="1">
    <citation type="submission" date="2020-12" db="EMBL/GenBank/DDBJ databases">
        <title>Aureibaculum luteum sp. nov. and Aureibaculum flavum sp. nov., novel members of the family Flavobacteriaceae isolated from Antarctic intertidal sediments.</title>
        <authorList>
            <person name="He X."/>
            <person name="Zhang X."/>
        </authorList>
    </citation>
    <scope>NUCLEOTIDE SEQUENCE [LARGE SCALE GENOMIC DNA]</scope>
    <source>
        <strain evidence="4 5">A20</strain>
    </source>
</reference>
<dbReference type="Gene3D" id="2.170.130.10">
    <property type="entry name" value="TonB-dependent receptor, plug domain"/>
    <property type="match status" value="1"/>
</dbReference>
<keyword evidence="4" id="KW-0675">Receptor</keyword>
<dbReference type="InterPro" id="IPR012910">
    <property type="entry name" value="Plug_dom"/>
</dbReference>
<dbReference type="SUPFAM" id="SSF49464">
    <property type="entry name" value="Carboxypeptidase regulatory domain-like"/>
    <property type="match status" value="1"/>
</dbReference>
<evidence type="ECO:0000313" key="5">
    <source>
        <dbReference type="Proteomes" id="UP000623301"/>
    </source>
</evidence>
<keyword evidence="1" id="KW-1134">Transmembrane beta strand</keyword>
<gene>
    <name evidence="4" type="ORF">JBL43_11655</name>
</gene>
<sequence length="220" mass="24409">MYRVVLFLIFLFNSSTICFSQSKTVHGNVYAFKDLALQNIKVVSKKSKLSVLTDSLGNYTINCKSKDRLIFLGAGFEKVIKRVNNKDTINIKMVLKEDDKSISEAKEFGHVSESNLSYSLANYAEYNNDFSNYPDIFAMLQGKFPGIQIINSPLGRKIQIRGKNSITGSSDALYVIDGVISQSIENIEPFNVKTIKILKNAAIYGARGGSGAIVITTRIK</sequence>
<keyword evidence="2" id="KW-0732">Signal</keyword>
<evidence type="ECO:0000256" key="1">
    <source>
        <dbReference type="PROSITE-ProRule" id="PRU01360"/>
    </source>
</evidence>
<proteinExistence type="inferred from homology"/>
<evidence type="ECO:0000256" key="2">
    <source>
        <dbReference type="SAM" id="SignalP"/>
    </source>
</evidence>
<feature type="signal peptide" evidence="2">
    <location>
        <begin position="1"/>
        <end position="20"/>
    </location>
</feature>
<protein>
    <submittedName>
        <fullName evidence="4">TonB-dependent receptor plug domain-containing protein</fullName>
    </submittedName>
</protein>
<dbReference type="InterPro" id="IPR039426">
    <property type="entry name" value="TonB-dep_rcpt-like"/>
</dbReference>
<feature type="domain" description="TonB-dependent receptor plug" evidence="3">
    <location>
        <begin position="135"/>
        <end position="211"/>
    </location>
</feature>
<dbReference type="RefSeq" id="WP_198841610.1">
    <property type="nucleotide sequence ID" value="NZ_JAEHFJ010000005.1"/>
</dbReference>
<keyword evidence="1" id="KW-0813">Transport</keyword>
<feature type="chain" id="PRO_5045953713" evidence="2">
    <location>
        <begin position="21"/>
        <end position="220"/>
    </location>
</feature>
<dbReference type="Proteomes" id="UP000623301">
    <property type="component" value="Unassembled WGS sequence"/>
</dbReference>
<keyword evidence="5" id="KW-1185">Reference proteome</keyword>